<evidence type="ECO:0000313" key="7">
    <source>
        <dbReference type="EMBL" id="MFC0263997.1"/>
    </source>
</evidence>
<evidence type="ECO:0000256" key="2">
    <source>
        <dbReference type="ARBA" id="ARBA00022692"/>
    </source>
</evidence>
<evidence type="ECO:0000256" key="3">
    <source>
        <dbReference type="ARBA" id="ARBA00022989"/>
    </source>
</evidence>
<evidence type="ECO:0000256" key="4">
    <source>
        <dbReference type="ARBA" id="ARBA00023136"/>
    </source>
</evidence>
<evidence type="ECO:0000313" key="8">
    <source>
        <dbReference type="Proteomes" id="UP001589797"/>
    </source>
</evidence>
<keyword evidence="4 5" id="KW-0472">Membrane</keyword>
<dbReference type="EMBL" id="JBHLWI010000040">
    <property type="protein sequence ID" value="MFC0263997.1"/>
    <property type="molecule type" value="Genomic_DNA"/>
</dbReference>
<dbReference type="RefSeq" id="WP_382388502.1">
    <property type="nucleotide sequence ID" value="NZ_JBHLWI010000040.1"/>
</dbReference>
<dbReference type="InterPro" id="IPR010652">
    <property type="entry name" value="DUF1232"/>
</dbReference>
<dbReference type="Proteomes" id="UP001589797">
    <property type="component" value="Unassembled WGS sequence"/>
</dbReference>
<gene>
    <name evidence="7" type="ORF">ACFFIP_14990</name>
</gene>
<evidence type="ECO:0000256" key="1">
    <source>
        <dbReference type="ARBA" id="ARBA00004127"/>
    </source>
</evidence>
<reference evidence="7 8" key="1">
    <citation type="submission" date="2024-09" db="EMBL/GenBank/DDBJ databases">
        <authorList>
            <person name="Sun Q."/>
            <person name="Mori K."/>
        </authorList>
    </citation>
    <scope>NUCLEOTIDE SEQUENCE [LARGE SCALE GENOMIC DNA]</scope>
    <source>
        <strain evidence="7 8">CCM 7650</strain>
    </source>
</reference>
<dbReference type="Pfam" id="PF06803">
    <property type="entry name" value="DUF1232"/>
    <property type="match status" value="1"/>
</dbReference>
<feature type="domain" description="DUF1232" evidence="6">
    <location>
        <begin position="82"/>
        <end position="116"/>
    </location>
</feature>
<keyword evidence="8" id="KW-1185">Reference proteome</keyword>
<name>A0ABV6FWP7_9BACT</name>
<comment type="caution">
    <text evidence="7">The sequence shown here is derived from an EMBL/GenBank/DDBJ whole genome shotgun (WGS) entry which is preliminary data.</text>
</comment>
<comment type="subcellular location">
    <subcellularLocation>
        <location evidence="1">Endomembrane system</location>
        <topology evidence="1">Multi-pass membrane protein</topology>
    </subcellularLocation>
</comment>
<feature type="transmembrane region" description="Helical" evidence="5">
    <location>
        <begin position="81"/>
        <end position="99"/>
    </location>
</feature>
<protein>
    <submittedName>
        <fullName evidence="7">YkvA family protein</fullName>
    </submittedName>
</protein>
<organism evidence="7 8">
    <name type="scientific">Fontibacter flavus</name>
    <dbReference type="NCBI Taxonomy" id="654838"/>
    <lineage>
        <taxon>Bacteria</taxon>
        <taxon>Pseudomonadati</taxon>
        <taxon>Bacteroidota</taxon>
        <taxon>Cytophagia</taxon>
        <taxon>Cytophagales</taxon>
        <taxon>Cyclobacteriaceae</taxon>
        <taxon>Fontibacter</taxon>
    </lineage>
</organism>
<proteinExistence type="predicted"/>
<keyword evidence="2 5" id="KW-0812">Transmembrane</keyword>
<evidence type="ECO:0000256" key="5">
    <source>
        <dbReference type="SAM" id="Phobius"/>
    </source>
</evidence>
<accession>A0ABV6FWP7</accession>
<sequence>MGTFRDKSVDFLSKAKILYQDNANSMLGEDGKLQQLISQVKDRLDAVAHNPKVQSALEPILIFKRMIQAHRMGQFKVSKKTLGLIVLGLVYFVTPIDIIPDFLPLIGFTDDLSVLVAIFSAVKHEVEDFLEWERTKN</sequence>
<keyword evidence="3 5" id="KW-1133">Transmembrane helix</keyword>
<evidence type="ECO:0000259" key="6">
    <source>
        <dbReference type="Pfam" id="PF06803"/>
    </source>
</evidence>